<reference evidence="1" key="1">
    <citation type="submission" date="1994-10" db="EMBL/GenBank/DDBJ databases">
        <authorList>
            <person name="Lichter A."/>
        </authorList>
    </citation>
    <scope>NUCLEOTIDE SEQUENCE</scope>
    <source>
        <strain evidence="1">Pv. gypsophilae</strain>
    </source>
</reference>
<protein>
    <submittedName>
        <fullName evidence="1">Orf protein</fullName>
    </submittedName>
</protein>
<accession>Q47850</accession>
<gene>
    <name evidence="1" type="primary">orf</name>
</gene>
<dbReference type="EMBL" id="Z46375">
    <property type="protein sequence ID" value="CAA86509.1"/>
    <property type="molecule type" value="Genomic_DNA"/>
</dbReference>
<name>Q47850_ENTAG</name>
<dbReference type="AlphaFoldDB" id="Q47850"/>
<evidence type="ECO:0000313" key="1">
    <source>
        <dbReference type="EMBL" id="CAA86509.1"/>
    </source>
</evidence>
<organism evidence="1">
    <name type="scientific">Enterobacter agglomerans</name>
    <name type="common">Erwinia herbicola</name>
    <name type="synonym">Pantoea agglomerans</name>
    <dbReference type="NCBI Taxonomy" id="549"/>
    <lineage>
        <taxon>Bacteria</taxon>
        <taxon>Pseudomonadati</taxon>
        <taxon>Pseudomonadota</taxon>
        <taxon>Gammaproteobacteria</taxon>
        <taxon>Enterobacterales</taxon>
        <taxon>Erwiniaceae</taxon>
        <taxon>Pantoea</taxon>
        <taxon>Pantoea agglomerans group</taxon>
    </lineage>
</organism>
<proteinExistence type="predicted"/>
<reference evidence="1" key="2">
    <citation type="journal article" date="1995" name="J. Bacteriol.">
        <title>The genes involved in cytokinin biosynthesis in Erwinia herbicola pv. gypsophilae: characterization and role in gall formation.</title>
        <authorList>
            <person name="Lichter A.L."/>
            <person name="Barash I.B."/>
            <person name="Valinsky L.V."/>
            <person name="Manulis S.M."/>
        </authorList>
    </citation>
    <scope>NUCLEOTIDE SEQUENCE</scope>
    <source>
        <strain evidence="1">Pv. gypsophilae</strain>
    </source>
</reference>
<sequence>MMNNKNNQQLIFEADFFQRVILAESLAYENLSFLSVAEFILNSDTIFQDGDIAVFSVNNSVSVLMKSTEDYQIDLSITSCSGLVNEKECCNGSMQATILRHRYAIKGQGFIEKENMISLLLPAEHFFSKAFFYGKWRSGLEEHLYRTMRNFIHTKENHFNSVRTRKYI</sequence>
<dbReference type="PIR" id="S48866">
    <property type="entry name" value="S48866"/>
</dbReference>